<dbReference type="Proteomes" id="UP001139971">
    <property type="component" value="Unassembled WGS sequence"/>
</dbReference>
<keyword evidence="1" id="KW-1133">Transmembrane helix</keyword>
<gene>
    <name evidence="3" type="ORF">OD750_025915</name>
</gene>
<dbReference type="AlphaFoldDB" id="A0A9X3YT66"/>
<keyword evidence="1" id="KW-0812">Transmembrane</keyword>
<dbReference type="SUPFAM" id="SSF143422">
    <property type="entry name" value="Transposase IS200-like"/>
    <property type="match status" value="1"/>
</dbReference>
<accession>A0A9X3YT66</accession>
<reference evidence="3" key="1">
    <citation type="submission" date="2023-02" db="EMBL/GenBank/DDBJ databases">
        <title>Tahibacter soli sp. nov. isolated from soil.</title>
        <authorList>
            <person name="Baek J.H."/>
            <person name="Lee J.K."/>
            <person name="Choi D.G."/>
            <person name="Jeon C.O."/>
        </authorList>
    </citation>
    <scope>NUCLEOTIDE SEQUENCE</scope>
    <source>
        <strain evidence="3">BL</strain>
    </source>
</reference>
<dbReference type="SMART" id="SM01321">
    <property type="entry name" value="Y1_Tnp"/>
    <property type="match status" value="1"/>
</dbReference>
<dbReference type="Gene3D" id="3.30.70.1290">
    <property type="entry name" value="Transposase IS200-like"/>
    <property type="match status" value="1"/>
</dbReference>
<evidence type="ECO:0000256" key="1">
    <source>
        <dbReference type="SAM" id="Phobius"/>
    </source>
</evidence>
<dbReference type="PANTHER" id="PTHR34322">
    <property type="entry name" value="TRANSPOSASE, Y1_TNP DOMAIN-CONTAINING"/>
    <property type="match status" value="1"/>
</dbReference>
<feature type="transmembrane region" description="Helical" evidence="1">
    <location>
        <begin position="46"/>
        <end position="63"/>
    </location>
</feature>
<dbReference type="GO" id="GO:0004803">
    <property type="term" value="F:transposase activity"/>
    <property type="evidence" value="ECO:0007669"/>
    <property type="project" value="InterPro"/>
</dbReference>
<evidence type="ECO:0000259" key="2">
    <source>
        <dbReference type="SMART" id="SM01321"/>
    </source>
</evidence>
<dbReference type="InterPro" id="IPR036515">
    <property type="entry name" value="Transposase_17_sf"/>
</dbReference>
<evidence type="ECO:0000313" key="4">
    <source>
        <dbReference type="Proteomes" id="UP001139971"/>
    </source>
</evidence>
<dbReference type="GO" id="GO:0006313">
    <property type="term" value="P:DNA transposition"/>
    <property type="evidence" value="ECO:0007669"/>
    <property type="project" value="InterPro"/>
</dbReference>
<keyword evidence="1" id="KW-0472">Membrane</keyword>
<comment type="caution">
    <text evidence="3">The sequence shown here is derived from an EMBL/GenBank/DDBJ whole genome shotgun (WGS) entry which is preliminary data.</text>
</comment>
<evidence type="ECO:0000313" key="3">
    <source>
        <dbReference type="EMBL" id="MDC8015976.1"/>
    </source>
</evidence>
<feature type="domain" description="Transposase IS200-like" evidence="2">
    <location>
        <begin position="7"/>
        <end position="179"/>
    </location>
</feature>
<sequence length="318" mass="36015">MHIVSADTAGTYHVVSRCVRRAWLCGRDPLTGNDFSHRKHWIETRIFALAALYAVAVYAYAVMNNHVHLVVQVDPDAPRHWAPETVLHRWFAVSPRRGETEEVVRQRVAVCASNDALVAEYRSRLGSLSWFMRSLNESIARAANAEDGCKGRFWEGRFYCQALLDESAILSAMTYVDLNPVRARLVVAPESSDHVSFRRRIDRISTEKAIDHALLPIAGDGPSRNVSEWEYLKLVDETGRLIRADKPGSIDRSLPALARRLGLSENAWLRQVQGTQSRYRRVIGQLESFIDKATELRQRWLQGVVFARQVRAASDPAI</sequence>
<organism evidence="3 4">
    <name type="scientific">Tahibacter soli</name>
    <dbReference type="NCBI Taxonomy" id="2983605"/>
    <lineage>
        <taxon>Bacteria</taxon>
        <taxon>Pseudomonadati</taxon>
        <taxon>Pseudomonadota</taxon>
        <taxon>Gammaproteobacteria</taxon>
        <taxon>Lysobacterales</taxon>
        <taxon>Rhodanobacteraceae</taxon>
        <taxon>Tahibacter</taxon>
    </lineage>
</organism>
<dbReference type="EMBL" id="JAOVZO020000023">
    <property type="protein sequence ID" value="MDC8015976.1"/>
    <property type="molecule type" value="Genomic_DNA"/>
</dbReference>
<dbReference type="RefSeq" id="WP_263542993.1">
    <property type="nucleotide sequence ID" value="NZ_JAOVZO020000023.1"/>
</dbReference>
<keyword evidence="4" id="KW-1185">Reference proteome</keyword>
<dbReference type="PANTHER" id="PTHR34322:SF2">
    <property type="entry name" value="TRANSPOSASE IS200-LIKE DOMAIN-CONTAINING PROTEIN"/>
    <property type="match status" value="1"/>
</dbReference>
<name>A0A9X3YT66_9GAMM</name>
<proteinExistence type="predicted"/>
<dbReference type="InterPro" id="IPR002686">
    <property type="entry name" value="Transposase_17"/>
</dbReference>
<protein>
    <recommendedName>
        <fullName evidence="2">Transposase IS200-like domain-containing protein</fullName>
    </recommendedName>
</protein>
<dbReference type="GO" id="GO:0003677">
    <property type="term" value="F:DNA binding"/>
    <property type="evidence" value="ECO:0007669"/>
    <property type="project" value="InterPro"/>
</dbReference>